<evidence type="ECO:0000256" key="1">
    <source>
        <dbReference type="SAM" id="MobiDB-lite"/>
    </source>
</evidence>
<protein>
    <submittedName>
        <fullName evidence="2">Uncharacterized protein</fullName>
    </submittedName>
</protein>
<name>A0A7R9WNA1_9STRA</name>
<organism evidence="2">
    <name type="scientific">Craspedostauros australis</name>
    <dbReference type="NCBI Taxonomy" id="1486917"/>
    <lineage>
        <taxon>Eukaryota</taxon>
        <taxon>Sar</taxon>
        <taxon>Stramenopiles</taxon>
        <taxon>Ochrophyta</taxon>
        <taxon>Bacillariophyta</taxon>
        <taxon>Bacillariophyceae</taxon>
        <taxon>Bacillariophycidae</taxon>
        <taxon>Naviculales</taxon>
        <taxon>Naviculaceae</taxon>
        <taxon>Craspedostauros</taxon>
    </lineage>
</organism>
<evidence type="ECO:0000313" key="2">
    <source>
        <dbReference type="EMBL" id="CAD8328967.1"/>
    </source>
</evidence>
<reference evidence="2" key="1">
    <citation type="submission" date="2021-01" db="EMBL/GenBank/DDBJ databases">
        <authorList>
            <person name="Corre E."/>
            <person name="Pelletier E."/>
            <person name="Niang G."/>
            <person name="Scheremetjew M."/>
            <person name="Finn R."/>
            <person name="Kale V."/>
            <person name="Holt S."/>
            <person name="Cochrane G."/>
            <person name="Meng A."/>
            <person name="Brown T."/>
            <person name="Cohen L."/>
        </authorList>
    </citation>
    <scope>NUCLEOTIDE SEQUENCE</scope>
    <source>
        <strain evidence="2">CCMP3328</strain>
    </source>
</reference>
<accession>A0A7R9WNA1</accession>
<sequence length="124" mass="14667">MMKENKSLKATEKKFRTQLRRKYKQQLWRQELHLRSEETQNALYKKCLGRIVHHVTRHEAIANRKPRRASDQPIVFELSDLVSAQPNRTTPIAPRDDDSRRMSDRSSSSSIYEYDSCTDESDDE</sequence>
<proteinExistence type="predicted"/>
<gene>
    <name evidence="2" type="ORF">CAUS1442_LOCUS1065</name>
</gene>
<feature type="region of interest" description="Disordered" evidence="1">
    <location>
        <begin position="79"/>
        <end position="124"/>
    </location>
</feature>
<dbReference type="EMBL" id="HBEF01001681">
    <property type="protein sequence ID" value="CAD8328967.1"/>
    <property type="molecule type" value="Transcribed_RNA"/>
</dbReference>
<dbReference type="AlphaFoldDB" id="A0A7R9WNA1"/>
<feature type="compositionally biased region" description="Basic and acidic residues" evidence="1">
    <location>
        <begin position="94"/>
        <end position="104"/>
    </location>
</feature>